<dbReference type="EMBL" id="OR935931">
    <property type="protein sequence ID" value="WZB40736.1"/>
    <property type="molecule type" value="Genomic_DNA"/>
</dbReference>
<keyword evidence="1" id="KW-0472">Membrane</keyword>
<sequence>MFTSISIGLIFALSATLFLAASPILLGLWVICLALTMSIFFGLSITSWLGLMMFIVYIGGLLVMFAYFVALTPNLIVEGLTLLVLMIISFLLLTTFLFFNPLESMKTYSSISQLPMMNFLHQNAFAIVVLAIVLFLALVAVVKLCSSFSAPLRPFKP</sequence>
<feature type="transmembrane region" description="Helical" evidence="1">
    <location>
        <begin position="123"/>
        <end position="142"/>
    </location>
</feature>
<keyword evidence="1" id="KW-1133">Transmembrane helix</keyword>
<feature type="transmembrane region" description="Helical" evidence="1">
    <location>
        <begin position="82"/>
        <end position="102"/>
    </location>
</feature>
<geneLocation type="mitochondrion" evidence="2"/>
<protein>
    <submittedName>
        <fullName evidence="2">NADH dehydrogenase subunit 6</fullName>
    </submittedName>
</protein>
<reference evidence="2" key="1">
    <citation type="submission" date="2023-11" db="EMBL/GenBank/DDBJ databases">
        <title>Species delimitation and phylogenetic relationships of the Prionospio complex (Annelida, Spionidae) in the Northeast Atlantic.</title>
        <authorList>
            <person name="Hektoen M.M."/>
            <person name="Bakken T."/>
            <person name="Radashevsky V.I."/>
            <person name="Ekrem T."/>
            <person name="Dunshea G."/>
        </authorList>
    </citation>
    <scope>NUCLEOTIDE SEQUENCE</scope>
    <source>
        <strain evidence="2">ZMBN:152649</strain>
    </source>
</reference>
<feature type="transmembrane region" description="Helical" evidence="1">
    <location>
        <begin position="6"/>
        <end position="36"/>
    </location>
</feature>
<proteinExistence type="predicted"/>
<evidence type="ECO:0000256" key="1">
    <source>
        <dbReference type="SAM" id="Phobius"/>
    </source>
</evidence>
<name>A0AAU6QGV4_9ANNE</name>
<feature type="transmembrane region" description="Helical" evidence="1">
    <location>
        <begin position="48"/>
        <end position="70"/>
    </location>
</feature>
<accession>A0AAU6QGV4</accession>
<dbReference type="AlphaFoldDB" id="A0AAU6QGV4"/>
<organism evidence="2">
    <name type="scientific">Prionospio sp. 7 MH-2023</name>
    <dbReference type="NCBI Taxonomy" id="3059275"/>
    <lineage>
        <taxon>Eukaryota</taxon>
        <taxon>Metazoa</taxon>
        <taxon>Spiralia</taxon>
        <taxon>Lophotrochozoa</taxon>
        <taxon>Annelida</taxon>
        <taxon>Polychaeta</taxon>
        <taxon>Sedentaria</taxon>
        <taxon>Canalipalpata</taxon>
        <taxon>Spionida</taxon>
        <taxon>Spionidae</taxon>
        <taxon>Prionospio</taxon>
    </lineage>
</organism>
<keyword evidence="1" id="KW-0812">Transmembrane</keyword>
<keyword evidence="2" id="KW-0496">Mitochondrion</keyword>
<evidence type="ECO:0000313" key="2">
    <source>
        <dbReference type="EMBL" id="WZB40736.1"/>
    </source>
</evidence>
<gene>
    <name evidence="2" type="primary">ND6</name>
</gene>